<feature type="domain" description="SET" evidence="1">
    <location>
        <begin position="1"/>
        <end position="70"/>
    </location>
</feature>
<dbReference type="InterPro" id="IPR046341">
    <property type="entry name" value="SET_dom_sf"/>
</dbReference>
<organism evidence="2 3">
    <name type="scientific">Ovis aries</name>
    <name type="common">Sheep</name>
    <dbReference type="NCBI Taxonomy" id="9940"/>
    <lineage>
        <taxon>Eukaryota</taxon>
        <taxon>Metazoa</taxon>
        <taxon>Chordata</taxon>
        <taxon>Craniata</taxon>
        <taxon>Vertebrata</taxon>
        <taxon>Euteleostomi</taxon>
        <taxon>Mammalia</taxon>
        <taxon>Eutheria</taxon>
        <taxon>Laurasiatheria</taxon>
        <taxon>Artiodactyla</taxon>
        <taxon>Ruminantia</taxon>
        <taxon>Pecora</taxon>
        <taxon>Bovidae</taxon>
        <taxon>Caprinae</taxon>
        <taxon>Ovis</taxon>
    </lineage>
</organism>
<protein>
    <recommendedName>
        <fullName evidence="1">SET domain-containing protein</fullName>
    </recommendedName>
</protein>
<dbReference type="GO" id="GO:0035098">
    <property type="term" value="C:ESC/E(Z) complex"/>
    <property type="evidence" value="ECO:0007669"/>
    <property type="project" value="TreeGrafter"/>
</dbReference>
<dbReference type="InterPro" id="IPR045318">
    <property type="entry name" value="EZH1/2-like"/>
</dbReference>
<dbReference type="PROSITE" id="PS50280">
    <property type="entry name" value="SET"/>
    <property type="match status" value="1"/>
</dbReference>
<dbReference type="InterPro" id="IPR001214">
    <property type="entry name" value="SET_dom"/>
</dbReference>
<dbReference type="GO" id="GO:0031507">
    <property type="term" value="P:heterochromatin formation"/>
    <property type="evidence" value="ECO:0007669"/>
    <property type="project" value="TreeGrafter"/>
</dbReference>
<dbReference type="Gene3D" id="2.170.270.10">
    <property type="entry name" value="SET domain"/>
    <property type="match status" value="1"/>
</dbReference>
<dbReference type="PANTHER" id="PTHR45747">
    <property type="entry name" value="HISTONE-LYSINE N-METHYLTRANSFERASE E(Z)"/>
    <property type="match status" value="1"/>
</dbReference>
<dbReference type="AlphaFoldDB" id="A0A836A720"/>
<dbReference type="Pfam" id="PF00856">
    <property type="entry name" value="SET"/>
    <property type="match status" value="1"/>
</dbReference>
<dbReference type="PANTHER" id="PTHR45747:SF1">
    <property type="entry name" value="HISTONE-LYSINE N-METHYLTRANSFERASE EZH1"/>
    <property type="match status" value="1"/>
</dbReference>
<reference evidence="2 3" key="1">
    <citation type="submission" date="2020-12" db="EMBL/GenBank/DDBJ databases">
        <title>De novo assembly of Tibetan sheep genome.</title>
        <authorList>
            <person name="Li X."/>
        </authorList>
    </citation>
    <scope>NUCLEOTIDE SEQUENCE [LARGE SCALE GENOMIC DNA]</scope>
    <source>
        <tissue evidence="2">Heart</tissue>
    </source>
</reference>
<dbReference type="Proteomes" id="UP000664991">
    <property type="component" value="Unassembled WGS sequence"/>
</dbReference>
<evidence type="ECO:0000313" key="3">
    <source>
        <dbReference type="Proteomes" id="UP000664991"/>
    </source>
</evidence>
<proteinExistence type="predicted"/>
<dbReference type="GO" id="GO:0003682">
    <property type="term" value="F:chromatin binding"/>
    <property type="evidence" value="ECO:0007669"/>
    <property type="project" value="TreeGrafter"/>
</dbReference>
<dbReference type="SMART" id="SM00317">
    <property type="entry name" value="SET"/>
    <property type="match status" value="1"/>
</dbReference>
<accession>A0A836A720</accession>
<evidence type="ECO:0000259" key="1">
    <source>
        <dbReference type="PROSITE" id="PS50280"/>
    </source>
</evidence>
<comment type="caution">
    <text evidence="2">The sequence shown here is derived from an EMBL/GenBank/DDBJ whole genome shotgun (WGS) entry which is preliminary data.</text>
</comment>
<dbReference type="SUPFAM" id="SSF82199">
    <property type="entry name" value="SET domain"/>
    <property type="match status" value="1"/>
</dbReference>
<dbReference type="EMBL" id="JAEMGP010000003">
    <property type="protein sequence ID" value="KAG5211539.1"/>
    <property type="molecule type" value="Genomic_DNA"/>
</dbReference>
<evidence type="ECO:0000313" key="2">
    <source>
        <dbReference type="EMBL" id="KAG5211539.1"/>
    </source>
</evidence>
<name>A0A836A720_SHEEP</name>
<gene>
    <name evidence="2" type="ORF">JEQ12_013968</name>
</gene>
<dbReference type="GO" id="GO:0046976">
    <property type="term" value="F:histone H3K27 methyltransferase activity"/>
    <property type="evidence" value="ECO:0007669"/>
    <property type="project" value="TreeGrafter"/>
</dbReference>
<sequence>MDLYMSSFLFNLNNDFVVDATRKGNKIRFANHSVNPNCYAKVVMVNGDHRIRIFAKRAIQAGEELFFDYRSLSASRVCLSIGFEFWKGKMIAIH</sequence>